<keyword evidence="4" id="KW-0804">Transcription</keyword>
<organism evidence="7 8">
    <name type="scientific">Nicotiana sylvestris</name>
    <name type="common">Wood tobacco</name>
    <name type="synonym">South American tobacco</name>
    <dbReference type="NCBI Taxonomy" id="4096"/>
    <lineage>
        <taxon>Eukaryota</taxon>
        <taxon>Viridiplantae</taxon>
        <taxon>Streptophyta</taxon>
        <taxon>Embryophyta</taxon>
        <taxon>Tracheophyta</taxon>
        <taxon>Spermatophyta</taxon>
        <taxon>Magnoliopsida</taxon>
        <taxon>eudicotyledons</taxon>
        <taxon>Gunneridae</taxon>
        <taxon>Pentapetalae</taxon>
        <taxon>asterids</taxon>
        <taxon>lamiids</taxon>
        <taxon>Solanales</taxon>
        <taxon>Solanaceae</taxon>
        <taxon>Nicotianoideae</taxon>
        <taxon>Nicotianeae</taxon>
        <taxon>Nicotiana</taxon>
    </lineage>
</organism>
<dbReference type="STRING" id="4096.A0A1U7WZB9"/>
<reference evidence="8" key="2">
    <citation type="submission" date="2025-08" db="UniProtKB">
        <authorList>
            <consortium name="RefSeq"/>
        </authorList>
    </citation>
    <scope>IDENTIFICATION</scope>
    <source>
        <tissue evidence="8">Leaf</tissue>
    </source>
</reference>
<feature type="domain" description="NAC" evidence="6">
    <location>
        <begin position="5"/>
        <end position="169"/>
    </location>
</feature>
<dbReference type="GO" id="GO:0005634">
    <property type="term" value="C:nucleus"/>
    <property type="evidence" value="ECO:0007669"/>
    <property type="project" value="UniProtKB-SubCell"/>
</dbReference>
<evidence type="ECO:0000313" key="7">
    <source>
        <dbReference type="Proteomes" id="UP000189701"/>
    </source>
</evidence>
<dbReference type="InterPro" id="IPR036093">
    <property type="entry name" value="NAC_dom_sf"/>
</dbReference>
<evidence type="ECO:0000256" key="2">
    <source>
        <dbReference type="ARBA" id="ARBA00023015"/>
    </source>
</evidence>
<accession>A0A1U7WZB9</accession>
<dbReference type="PROSITE" id="PS51005">
    <property type="entry name" value="NAC"/>
    <property type="match status" value="1"/>
</dbReference>
<dbReference type="Pfam" id="PF02365">
    <property type="entry name" value="NAM"/>
    <property type="match status" value="1"/>
</dbReference>
<dbReference type="eggNOG" id="ENOG502T08P">
    <property type="taxonomic scope" value="Eukaryota"/>
</dbReference>
<evidence type="ECO:0000259" key="6">
    <source>
        <dbReference type="PROSITE" id="PS51005"/>
    </source>
</evidence>
<keyword evidence="7" id="KW-1185">Reference proteome</keyword>
<dbReference type="Gene3D" id="2.170.150.80">
    <property type="entry name" value="NAC domain"/>
    <property type="match status" value="1"/>
</dbReference>
<evidence type="ECO:0000256" key="4">
    <source>
        <dbReference type="ARBA" id="ARBA00023163"/>
    </source>
</evidence>
<dbReference type="RefSeq" id="XP_009782736.1">
    <property type="nucleotide sequence ID" value="XM_009784434.1"/>
</dbReference>
<evidence type="ECO:0000313" key="8">
    <source>
        <dbReference type="RefSeq" id="XP_009782736.1"/>
    </source>
</evidence>
<keyword evidence="3" id="KW-0238">DNA-binding</keyword>
<dbReference type="SUPFAM" id="SSF101941">
    <property type="entry name" value="NAC domain"/>
    <property type="match status" value="1"/>
</dbReference>
<sequence>MEQLGQEGFRFRPTDSEGLTYLLRFVAGQELHDAGFITTNVDVYGKQEPWEIYDDGVPCGDDEDNTSYRYFITKLKKKSNARYHRSVGNKGTWKQDNKGKPVHYKNMGNASSVVNIGYKTNLSYKNKEFYPEDQKDGHWLMKEYELSKVILHKFDQDRRDYVLCAIKKLKHVNSSSETSTITTLNNVSEGTDEVTSSVDDLLATNNCKGYYNMCKNLEHYDTMAFQESMVMNNSVDEPLQVVAEPAEVRDYLYQWDGQELDKLNQILDCVPEVDVAADIVEPLAAVLEPEVTYTCGQHSVEATAMLNNFDQSVPEDVLGLDPWDIMELDEFNRMLEDVSRCI</sequence>
<gene>
    <name evidence="8" type="primary">LOC104231433</name>
</gene>
<proteinExistence type="predicted"/>
<name>A0A1U7WZB9_NICSY</name>
<keyword evidence="5" id="KW-0539">Nucleus</keyword>
<keyword evidence="2" id="KW-0805">Transcription regulation</keyword>
<comment type="subcellular location">
    <subcellularLocation>
        <location evidence="1">Nucleus</location>
    </subcellularLocation>
</comment>
<dbReference type="InterPro" id="IPR003441">
    <property type="entry name" value="NAC-dom"/>
</dbReference>
<dbReference type="PANTHER" id="PTHR31989">
    <property type="entry name" value="NAC DOMAIN-CONTAINING PROTEIN 82-RELATED"/>
    <property type="match status" value="1"/>
</dbReference>
<dbReference type="GO" id="GO:0003677">
    <property type="term" value="F:DNA binding"/>
    <property type="evidence" value="ECO:0007669"/>
    <property type="project" value="UniProtKB-KW"/>
</dbReference>
<reference evidence="7" key="1">
    <citation type="journal article" date="2013" name="Genome Biol.">
        <title>Reference genomes and transcriptomes of Nicotiana sylvestris and Nicotiana tomentosiformis.</title>
        <authorList>
            <person name="Sierro N."/>
            <person name="Battey J.N."/>
            <person name="Ouadi S."/>
            <person name="Bovet L."/>
            <person name="Goepfert S."/>
            <person name="Bakaher N."/>
            <person name="Peitsch M.C."/>
            <person name="Ivanov N.V."/>
        </authorList>
    </citation>
    <scope>NUCLEOTIDE SEQUENCE [LARGE SCALE GENOMIC DNA]</scope>
</reference>
<evidence type="ECO:0000256" key="5">
    <source>
        <dbReference type="ARBA" id="ARBA00023242"/>
    </source>
</evidence>
<evidence type="ECO:0000256" key="1">
    <source>
        <dbReference type="ARBA" id="ARBA00004123"/>
    </source>
</evidence>
<dbReference type="AlphaFoldDB" id="A0A1U7WZB9"/>
<dbReference type="Proteomes" id="UP000189701">
    <property type="component" value="Unplaced"/>
</dbReference>
<dbReference type="OrthoDB" id="1301300at2759"/>
<evidence type="ECO:0000256" key="3">
    <source>
        <dbReference type="ARBA" id="ARBA00023125"/>
    </source>
</evidence>
<protein>
    <submittedName>
        <fullName evidence="8">Protein CUP-SHAPED COTYLEDON 1-like</fullName>
    </submittedName>
</protein>
<dbReference type="GO" id="GO:0006355">
    <property type="term" value="P:regulation of DNA-templated transcription"/>
    <property type="evidence" value="ECO:0007669"/>
    <property type="project" value="InterPro"/>
</dbReference>